<protein>
    <recommendedName>
        <fullName evidence="2">TIR domain-containing protein</fullName>
    </recommendedName>
</protein>
<dbReference type="Proteomes" id="UP000053144">
    <property type="component" value="Chromosome 7"/>
</dbReference>
<dbReference type="SUPFAM" id="SSF52200">
    <property type="entry name" value="Toll/Interleukin receptor TIR domain"/>
    <property type="match status" value="1"/>
</dbReference>
<feature type="domain" description="TIR" evidence="2">
    <location>
        <begin position="7"/>
        <end position="158"/>
    </location>
</feature>
<dbReference type="OMA" id="INERGSC"/>
<evidence type="ECO:0000313" key="4">
    <source>
        <dbReference type="Proteomes" id="UP000053144"/>
    </source>
</evidence>
<dbReference type="STRING" id="3914.A0A0L9UY09"/>
<evidence type="ECO:0000256" key="1">
    <source>
        <dbReference type="ARBA" id="ARBA00023027"/>
    </source>
</evidence>
<dbReference type="EMBL" id="CM003377">
    <property type="protein sequence ID" value="KOM47668.1"/>
    <property type="molecule type" value="Genomic_DNA"/>
</dbReference>
<dbReference type="AlphaFoldDB" id="A0A0L9UY09"/>
<dbReference type="Pfam" id="PF01582">
    <property type="entry name" value="TIR"/>
    <property type="match status" value="1"/>
</dbReference>
<dbReference type="InterPro" id="IPR035897">
    <property type="entry name" value="Toll_tir_struct_dom_sf"/>
</dbReference>
<proteinExistence type="predicted"/>
<dbReference type="PROSITE" id="PS50104">
    <property type="entry name" value="TIR"/>
    <property type="match status" value="1"/>
</dbReference>
<dbReference type="InterPro" id="IPR000157">
    <property type="entry name" value="TIR_dom"/>
</dbReference>
<dbReference type="GO" id="GO:0007165">
    <property type="term" value="P:signal transduction"/>
    <property type="evidence" value="ECO:0007669"/>
    <property type="project" value="InterPro"/>
</dbReference>
<evidence type="ECO:0000313" key="3">
    <source>
        <dbReference type="EMBL" id="KOM47668.1"/>
    </source>
</evidence>
<name>A0A0L9UY09_PHAAN</name>
<evidence type="ECO:0000259" key="2">
    <source>
        <dbReference type="PROSITE" id="PS50104"/>
    </source>
</evidence>
<dbReference type="SMART" id="SM00255">
    <property type="entry name" value="TIR"/>
    <property type="match status" value="1"/>
</dbReference>
<dbReference type="Gene3D" id="3.40.50.10140">
    <property type="entry name" value="Toll/interleukin-1 receptor homology (TIR) domain"/>
    <property type="match status" value="1"/>
</dbReference>
<reference evidence="4" key="1">
    <citation type="journal article" date="2015" name="Proc. Natl. Acad. Sci. U.S.A.">
        <title>Genome sequencing of adzuki bean (Vigna angularis) provides insight into high starch and low fat accumulation and domestication.</title>
        <authorList>
            <person name="Yang K."/>
            <person name="Tian Z."/>
            <person name="Chen C."/>
            <person name="Luo L."/>
            <person name="Zhao B."/>
            <person name="Wang Z."/>
            <person name="Yu L."/>
            <person name="Li Y."/>
            <person name="Sun Y."/>
            <person name="Li W."/>
            <person name="Chen Y."/>
            <person name="Li Y."/>
            <person name="Zhang Y."/>
            <person name="Ai D."/>
            <person name="Zhao J."/>
            <person name="Shang C."/>
            <person name="Ma Y."/>
            <person name="Wu B."/>
            <person name="Wang M."/>
            <person name="Gao L."/>
            <person name="Sun D."/>
            <person name="Zhang P."/>
            <person name="Guo F."/>
            <person name="Wang W."/>
            <person name="Li Y."/>
            <person name="Wang J."/>
            <person name="Varshney R.K."/>
            <person name="Wang J."/>
            <person name="Ling H.Q."/>
            <person name="Wan P."/>
        </authorList>
    </citation>
    <scope>NUCLEOTIDE SEQUENCE</scope>
    <source>
        <strain evidence="4">cv. Jingnong 6</strain>
    </source>
</reference>
<dbReference type="FunFam" id="3.40.50.10140:FF:000007">
    <property type="entry name" value="Disease resistance protein (TIR-NBS-LRR class)"/>
    <property type="match status" value="1"/>
</dbReference>
<gene>
    <name evidence="3" type="ORF">LR48_Vigan07g137200</name>
</gene>
<dbReference type="PANTHER" id="PTHR32009">
    <property type="entry name" value="TMV RESISTANCE PROTEIN N-LIKE"/>
    <property type="match status" value="1"/>
</dbReference>
<accession>A0A0L9UY09</accession>
<organism evidence="3 4">
    <name type="scientific">Phaseolus angularis</name>
    <name type="common">Azuki bean</name>
    <name type="synonym">Vigna angularis</name>
    <dbReference type="NCBI Taxonomy" id="3914"/>
    <lineage>
        <taxon>Eukaryota</taxon>
        <taxon>Viridiplantae</taxon>
        <taxon>Streptophyta</taxon>
        <taxon>Embryophyta</taxon>
        <taxon>Tracheophyta</taxon>
        <taxon>Spermatophyta</taxon>
        <taxon>Magnoliopsida</taxon>
        <taxon>eudicotyledons</taxon>
        <taxon>Gunneridae</taxon>
        <taxon>Pentapetalae</taxon>
        <taxon>rosids</taxon>
        <taxon>fabids</taxon>
        <taxon>Fabales</taxon>
        <taxon>Fabaceae</taxon>
        <taxon>Papilionoideae</taxon>
        <taxon>50 kb inversion clade</taxon>
        <taxon>NPAAA clade</taxon>
        <taxon>indigoferoid/millettioid clade</taxon>
        <taxon>Phaseoleae</taxon>
        <taxon>Vigna</taxon>
    </lineage>
</organism>
<sequence>MANHGDFTYDVFMSFKGENGTRYSFTDHLYRALLRHGINAFRDEQSLRSGDEIRPSLFQAIEASRISLVVLCQNYASSSWCLDELAKILHCYENKGKHVVAIFYLVEPSDVRYQKNSYATAMSKHENRYGKDSEKVKAWRSALSRVCDLTGIHYRNHM</sequence>
<dbReference type="PANTHER" id="PTHR32009:SF106">
    <property type="entry name" value="TIR DOMAIN-CONTAINING PROTEIN"/>
    <property type="match status" value="1"/>
</dbReference>
<keyword evidence="1" id="KW-0520">NAD</keyword>
<dbReference type="Gramene" id="KOM47668">
    <property type="protein sequence ID" value="KOM47668"/>
    <property type="gene ID" value="LR48_Vigan07g137200"/>
</dbReference>